<feature type="transmembrane region" description="Helical" evidence="2">
    <location>
        <begin position="303"/>
        <end position="326"/>
    </location>
</feature>
<sequence>MSRQVRNRVTATVLGGFLLGAALLTTGTASADQVEGGGRQVVFAGGGVLGLSCRSTPSVEVMTVPADGRVRLVNRTGHGARLRLNGESRGSIPDDGSTEVVFRRGTTAVTLDPSCAITDQATPVLVTASPTLTAKPDPIPAPVDTTTDPADTPTTLGAPTATAGTPADSGSALPDSAAPATRPQRSSTTAAGRPVTVRPGTTSHAGSVAAQAATTAAQAMPQGGAAPRVRTRIPARGTAGAAVPAFSGMPPGDDKTILPGVPTLDLPSAPTTAAPALPAGPSSGIVAAEPVATMRPLPDSQPIGLLAVIATVSVLGVAIGVIRAIVSQRASRAGVA</sequence>
<feature type="compositionally biased region" description="Low complexity" evidence="1">
    <location>
        <begin position="142"/>
        <end position="168"/>
    </location>
</feature>
<evidence type="ECO:0000256" key="1">
    <source>
        <dbReference type="SAM" id="MobiDB-lite"/>
    </source>
</evidence>
<comment type="caution">
    <text evidence="4">The sequence shown here is derived from an EMBL/GenBank/DDBJ whole genome shotgun (WGS) entry which is preliminary data.</text>
</comment>
<dbReference type="Proteomes" id="UP000681340">
    <property type="component" value="Unassembled WGS sequence"/>
</dbReference>
<keyword evidence="3" id="KW-0732">Signal</keyword>
<proteinExistence type="predicted"/>
<evidence type="ECO:0000256" key="2">
    <source>
        <dbReference type="SAM" id="Phobius"/>
    </source>
</evidence>
<feature type="chain" id="PRO_5037839160" evidence="3">
    <location>
        <begin position="32"/>
        <end position="336"/>
    </location>
</feature>
<keyword evidence="2" id="KW-1133">Transmembrane helix</keyword>
<evidence type="ECO:0000313" key="5">
    <source>
        <dbReference type="Proteomes" id="UP000681340"/>
    </source>
</evidence>
<feature type="signal peptide" evidence="3">
    <location>
        <begin position="1"/>
        <end position="31"/>
    </location>
</feature>
<dbReference type="RefSeq" id="WP_212992384.1">
    <property type="nucleotide sequence ID" value="NZ_BAABEA010000050.1"/>
</dbReference>
<dbReference type="AlphaFoldDB" id="A0A919VTZ2"/>
<feature type="compositionally biased region" description="Low complexity" evidence="1">
    <location>
        <begin position="209"/>
        <end position="227"/>
    </location>
</feature>
<protein>
    <submittedName>
        <fullName evidence="4">Uncharacterized protein</fullName>
    </submittedName>
</protein>
<evidence type="ECO:0000256" key="3">
    <source>
        <dbReference type="SAM" id="SignalP"/>
    </source>
</evidence>
<organism evidence="4 5">
    <name type="scientific">Actinoplanes auranticolor</name>
    <dbReference type="NCBI Taxonomy" id="47988"/>
    <lineage>
        <taxon>Bacteria</taxon>
        <taxon>Bacillati</taxon>
        <taxon>Actinomycetota</taxon>
        <taxon>Actinomycetes</taxon>
        <taxon>Micromonosporales</taxon>
        <taxon>Micromonosporaceae</taxon>
        <taxon>Actinoplanes</taxon>
    </lineage>
</organism>
<keyword evidence="5" id="KW-1185">Reference proteome</keyword>
<accession>A0A919VTZ2</accession>
<dbReference type="EMBL" id="BOQL01000055">
    <property type="protein sequence ID" value="GIM75265.1"/>
    <property type="molecule type" value="Genomic_DNA"/>
</dbReference>
<gene>
    <name evidence="4" type="ORF">Aau02nite_65040</name>
</gene>
<evidence type="ECO:0000313" key="4">
    <source>
        <dbReference type="EMBL" id="GIM75265.1"/>
    </source>
</evidence>
<feature type="region of interest" description="Disordered" evidence="1">
    <location>
        <begin position="129"/>
        <end position="228"/>
    </location>
</feature>
<keyword evidence="2" id="KW-0472">Membrane</keyword>
<reference evidence="4" key="1">
    <citation type="submission" date="2021-03" db="EMBL/GenBank/DDBJ databases">
        <title>Whole genome shotgun sequence of Actinoplanes auranticolor NBRC 12245.</title>
        <authorList>
            <person name="Komaki H."/>
            <person name="Tamura T."/>
        </authorList>
    </citation>
    <scope>NUCLEOTIDE SEQUENCE</scope>
    <source>
        <strain evidence="4">NBRC 12245</strain>
    </source>
</reference>
<name>A0A919VTZ2_9ACTN</name>
<keyword evidence="2" id="KW-0812">Transmembrane</keyword>